<dbReference type="AlphaFoldDB" id="A0A430AJX6"/>
<feature type="transmembrane region" description="Helical" evidence="1">
    <location>
        <begin position="59"/>
        <end position="77"/>
    </location>
</feature>
<keyword evidence="1" id="KW-0472">Membrane</keyword>
<evidence type="ECO:0000313" key="3">
    <source>
        <dbReference type="Proteomes" id="UP000288669"/>
    </source>
</evidence>
<keyword evidence="1" id="KW-1133">Transmembrane helix</keyword>
<organism evidence="2 3">
    <name type="scientific">Vagococcus entomophilus</name>
    <dbReference type="NCBI Taxonomy" id="1160095"/>
    <lineage>
        <taxon>Bacteria</taxon>
        <taxon>Bacillati</taxon>
        <taxon>Bacillota</taxon>
        <taxon>Bacilli</taxon>
        <taxon>Lactobacillales</taxon>
        <taxon>Enterococcaceae</taxon>
        <taxon>Vagococcus</taxon>
    </lineage>
</organism>
<name>A0A430AJX6_9ENTE</name>
<accession>A0A430AJX6</accession>
<proteinExistence type="predicted"/>
<evidence type="ECO:0000313" key="2">
    <source>
        <dbReference type="EMBL" id="RSU08422.1"/>
    </source>
</evidence>
<reference evidence="2 3" key="1">
    <citation type="submission" date="2017-05" db="EMBL/GenBank/DDBJ databases">
        <title>Vagococcus spp. assemblies.</title>
        <authorList>
            <person name="Gulvik C.A."/>
        </authorList>
    </citation>
    <scope>NUCLEOTIDE SEQUENCE [LARGE SCALE GENOMIC DNA]</scope>
    <source>
        <strain evidence="2 3">DSM 24756</strain>
    </source>
</reference>
<protein>
    <submittedName>
        <fullName evidence="2">Uncharacterized protein</fullName>
    </submittedName>
</protein>
<keyword evidence="1" id="KW-0812">Transmembrane</keyword>
<comment type="caution">
    <text evidence="2">The sequence shown here is derived from an EMBL/GenBank/DDBJ whole genome shotgun (WGS) entry which is preliminary data.</text>
</comment>
<sequence>MVTCPRYSCKSTKNIYLEFLVQLLKNTIFLIFITKLIFKKEKNSFFYFYILFFYLKQKKAPTSLIGLQGFFIIYLVFVRGKLNSDSK</sequence>
<dbReference type="Proteomes" id="UP000288669">
    <property type="component" value="Unassembled WGS sequence"/>
</dbReference>
<evidence type="ECO:0000256" key="1">
    <source>
        <dbReference type="SAM" id="Phobius"/>
    </source>
</evidence>
<gene>
    <name evidence="2" type="ORF">CBF30_04065</name>
</gene>
<dbReference type="EMBL" id="NGJZ01000001">
    <property type="protein sequence ID" value="RSU08422.1"/>
    <property type="molecule type" value="Genomic_DNA"/>
</dbReference>
<feature type="transmembrane region" description="Helical" evidence="1">
    <location>
        <begin position="15"/>
        <end position="38"/>
    </location>
</feature>
<keyword evidence="3" id="KW-1185">Reference proteome</keyword>